<keyword evidence="2" id="KW-1185">Reference proteome</keyword>
<accession>A0A9J6ELH3</accession>
<comment type="caution">
    <text evidence="1">The sequence shown here is derived from an EMBL/GenBank/DDBJ whole genome shotgun (WGS) entry which is preliminary data.</text>
</comment>
<dbReference type="AlphaFoldDB" id="A0A9J6ELH3"/>
<evidence type="ECO:0000313" key="2">
    <source>
        <dbReference type="Proteomes" id="UP000821866"/>
    </source>
</evidence>
<reference evidence="1" key="1">
    <citation type="journal article" date="2020" name="Cell">
        <title>Large-Scale Comparative Analyses of Tick Genomes Elucidate Their Genetic Diversity and Vector Capacities.</title>
        <authorList>
            <consortium name="Tick Genome and Microbiome Consortium (TIGMIC)"/>
            <person name="Jia N."/>
            <person name="Wang J."/>
            <person name="Shi W."/>
            <person name="Du L."/>
            <person name="Sun Y."/>
            <person name="Zhan W."/>
            <person name="Jiang J.F."/>
            <person name="Wang Q."/>
            <person name="Zhang B."/>
            <person name="Ji P."/>
            <person name="Bell-Sakyi L."/>
            <person name="Cui X.M."/>
            <person name="Yuan T.T."/>
            <person name="Jiang B.G."/>
            <person name="Yang W.F."/>
            <person name="Lam T.T."/>
            <person name="Chang Q.C."/>
            <person name="Ding S.J."/>
            <person name="Wang X.J."/>
            <person name="Zhu J.G."/>
            <person name="Ruan X.D."/>
            <person name="Zhao L."/>
            <person name="Wei J.T."/>
            <person name="Ye R.Z."/>
            <person name="Que T.C."/>
            <person name="Du C.H."/>
            <person name="Zhou Y.H."/>
            <person name="Cheng J.X."/>
            <person name="Dai P.F."/>
            <person name="Guo W.B."/>
            <person name="Han X.H."/>
            <person name="Huang E.J."/>
            <person name="Li L.F."/>
            <person name="Wei W."/>
            <person name="Gao Y.C."/>
            <person name="Liu J.Z."/>
            <person name="Shao H.Z."/>
            <person name="Wang X."/>
            <person name="Wang C.C."/>
            <person name="Yang T.C."/>
            <person name="Huo Q.B."/>
            <person name="Li W."/>
            <person name="Chen H.Y."/>
            <person name="Chen S.E."/>
            <person name="Zhou L.G."/>
            <person name="Ni X.B."/>
            <person name="Tian J.H."/>
            <person name="Sheng Y."/>
            <person name="Liu T."/>
            <person name="Pan Y.S."/>
            <person name="Xia L.Y."/>
            <person name="Li J."/>
            <person name="Zhao F."/>
            <person name="Cao W.C."/>
        </authorList>
    </citation>
    <scope>NUCLEOTIDE SEQUENCE</scope>
    <source>
        <strain evidence="1">Rmic-2018</strain>
    </source>
</reference>
<dbReference type="SUPFAM" id="SSF56219">
    <property type="entry name" value="DNase I-like"/>
    <property type="match status" value="1"/>
</dbReference>
<reference evidence="1" key="2">
    <citation type="submission" date="2021-09" db="EMBL/GenBank/DDBJ databases">
        <authorList>
            <person name="Jia N."/>
            <person name="Wang J."/>
            <person name="Shi W."/>
            <person name="Du L."/>
            <person name="Sun Y."/>
            <person name="Zhan W."/>
            <person name="Jiang J."/>
            <person name="Wang Q."/>
            <person name="Zhang B."/>
            <person name="Ji P."/>
            <person name="Sakyi L.B."/>
            <person name="Cui X."/>
            <person name="Yuan T."/>
            <person name="Jiang B."/>
            <person name="Yang W."/>
            <person name="Lam T.T.-Y."/>
            <person name="Chang Q."/>
            <person name="Ding S."/>
            <person name="Wang X."/>
            <person name="Zhu J."/>
            <person name="Ruan X."/>
            <person name="Zhao L."/>
            <person name="Wei J."/>
            <person name="Que T."/>
            <person name="Du C."/>
            <person name="Cheng J."/>
            <person name="Dai P."/>
            <person name="Han X."/>
            <person name="Huang E."/>
            <person name="Gao Y."/>
            <person name="Liu J."/>
            <person name="Shao H."/>
            <person name="Ye R."/>
            <person name="Li L."/>
            <person name="Wei W."/>
            <person name="Wang X."/>
            <person name="Wang C."/>
            <person name="Huo Q."/>
            <person name="Li W."/>
            <person name="Guo W."/>
            <person name="Chen H."/>
            <person name="Chen S."/>
            <person name="Zhou L."/>
            <person name="Zhou L."/>
            <person name="Ni X."/>
            <person name="Tian J."/>
            <person name="Zhou Y."/>
            <person name="Sheng Y."/>
            <person name="Liu T."/>
            <person name="Pan Y."/>
            <person name="Xia L."/>
            <person name="Li J."/>
            <person name="Zhao F."/>
            <person name="Cao W."/>
        </authorList>
    </citation>
    <scope>NUCLEOTIDE SEQUENCE</scope>
    <source>
        <strain evidence="1">Rmic-2018</strain>
        <tissue evidence="1">Larvae</tissue>
    </source>
</reference>
<name>A0A9J6ELH3_RHIMP</name>
<sequence>MAADAGIPLIVAGDLNAPRSSWGYVEDSLKVAFICKAIQDNLMLYTITYPGFLTRLGDSVTGPSTPELSLVAYGGKSSRRNMGEDLGFDHLTISMTLHA</sequence>
<gene>
    <name evidence="1" type="ORF">HPB51_004368</name>
</gene>
<organism evidence="1 2">
    <name type="scientific">Rhipicephalus microplus</name>
    <name type="common">Cattle tick</name>
    <name type="synonym">Boophilus microplus</name>
    <dbReference type="NCBI Taxonomy" id="6941"/>
    <lineage>
        <taxon>Eukaryota</taxon>
        <taxon>Metazoa</taxon>
        <taxon>Ecdysozoa</taxon>
        <taxon>Arthropoda</taxon>
        <taxon>Chelicerata</taxon>
        <taxon>Arachnida</taxon>
        <taxon>Acari</taxon>
        <taxon>Parasitiformes</taxon>
        <taxon>Ixodida</taxon>
        <taxon>Ixodoidea</taxon>
        <taxon>Ixodidae</taxon>
        <taxon>Rhipicephalinae</taxon>
        <taxon>Rhipicephalus</taxon>
        <taxon>Boophilus</taxon>
    </lineage>
</organism>
<dbReference type="InterPro" id="IPR036691">
    <property type="entry name" value="Endo/exonu/phosph_ase_sf"/>
</dbReference>
<proteinExistence type="predicted"/>
<protein>
    <recommendedName>
        <fullName evidence="3">Endonuclease/exonuclease/phosphatase domain-containing protein</fullName>
    </recommendedName>
</protein>
<dbReference type="EMBL" id="JABSTU010000003">
    <property type="protein sequence ID" value="KAH8035127.1"/>
    <property type="molecule type" value="Genomic_DNA"/>
</dbReference>
<evidence type="ECO:0000313" key="1">
    <source>
        <dbReference type="EMBL" id="KAH8035127.1"/>
    </source>
</evidence>
<dbReference type="Proteomes" id="UP000821866">
    <property type="component" value="Chromosome 11"/>
</dbReference>
<evidence type="ECO:0008006" key="3">
    <source>
        <dbReference type="Google" id="ProtNLM"/>
    </source>
</evidence>